<proteinExistence type="predicted"/>
<dbReference type="CDD" id="cd06170">
    <property type="entry name" value="LuxR_C_like"/>
    <property type="match status" value="1"/>
</dbReference>
<dbReference type="Gene3D" id="3.40.50.300">
    <property type="entry name" value="P-loop containing nucleotide triphosphate hydrolases"/>
    <property type="match status" value="1"/>
</dbReference>
<dbReference type="RefSeq" id="WP_107566990.1">
    <property type="nucleotide sequence ID" value="NZ_PYYB01000001.1"/>
</dbReference>
<dbReference type="AlphaFoldDB" id="A0A2T4UH37"/>
<sequence>MLVGREDELATLGGLVQDAAAGRSGVLCLHGPAGVGKTMLLQQAAAQAGGTVLHARGVESEAHLAFAALAELLGPVLDLRDGLPAAQARALGSALALEEAAPAAPFAVASAVLGLLAAAAEDRGPVVVVVDDLQWVDEASRSAVLFAARRLDADPVAVLLGVRDEEGLDVAALDVPALALGGLDADAGVALLTAAHPGLADAVARRLVADTGGNPLALVEIPALLSAAQRGGEEPLPAQLPIGRGLERAYGRRVAALDPPAREALLLLAAAQPGDDAAGLARHLVGDGALTAAERAGLLVLDASGATFRHPLVRSAVLAAAEPAALRAVHGQLADQPEASPDGRAWHRAAAAIGPDADVAAALRDVGVRAQTAGAFVDAAAAFARAADLTAAPDDRARLLLEAAAAALVGGRPALGRELLVRCEQVARDPLVGVDLRALRARVDSRSGQPEAGADGLVAEAQALPDDPLRAGAFLLEAAAIDMANGRMRRMVQRATRARDLAAPVAPPVAALAEVLIAEARMALGESAEADAVLEAAHEQLLAYQPGTGPPEIVAMAAQSATWVERFDRAEALATRLVAVLREAGLVAELVYPLGVRALVQLRLGRLQRARADATEAVELGDATGFETALGYPLGVLAEVEALLGEDDRCRAHATRCAALAESMSAASIAVYGHAALCLLELGRGHPGEAADHGLAAERVEARTDVDESAIVRYLPNLVEALWRSGDEPGAARRLAVLERHAQRPGHTWAAGAALRLRGVLGPDEEVDDWFARALEQHDPAERPFEAARTRLLLGERLRRARRPADARRPLRTAVAAFERLGATPWAERARVELRAAGGPAASAGGPAAAGAPGVEELTPQELQVALLAAQGQTNREIGAGLFLSPKTVEHHLSRTFRKLGIRRRAELSGALPPT</sequence>
<dbReference type="GO" id="GO:0004016">
    <property type="term" value="F:adenylate cyclase activity"/>
    <property type="evidence" value="ECO:0007669"/>
    <property type="project" value="TreeGrafter"/>
</dbReference>
<accession>A0A2T4UH37</accession>
<dbReference type="InterPro" id="IPR016032">
    <property type="entry name" value="Sig_transdc_resp-reg_C-effctor"/>
</dbReference>
<keyword evidence="5" id="KW-1185">Reference proteome</keyword>
<comment type="caution">
    <text evidence="4">The sequence shown here is derived from an EMBL/GenBank/DDBJ whole genome shotgun (WGS) entry which is preliminary data.</text>
</comment>
<gene>
    <name evidence="4" type="ORF">C7Y72_02205</name>
</gene>
<dbReference type="Gene3D" id="1.10.10.10">
    <property type="entry name" value="Winged helix-like DNA-binding domain superfamily/Winged helix DNA-binding domain"/>
    <property type="match status" value="1"/>
</dbReference>
<name>A0A2T4UH37_9ACTN</name>
<evidence type="ECO:0000256" key="1">
    <source>
        <dbReference type="ARBA" id="ARBA00022741"/>
    </source>
</evidence>
<dbReference type="PANTHER" id="PTHR16305">
    <property type="entry name" value="TESTICULAR SOLUBLE ADENYLYL CYCLASE"/>
    <property type="match status" value="1"/>
</dbReference>
<dbReference type="PANTHER" id="PTHR16305:SF35">
    <property type="entry name" value="TRANSCRIPTIONAL ACTIVATOR DOMAIN"/>
    <property type="match status" value="1"/>
</dbReference>
<evidence type="ECO:0000256" key="2">
    <source>
        <dbReference type="ARBA" id="ARBA00022840"/>
    </source>
</evidence>
<evidence type="ECO:0000313" key="4">
    <source>
        <dbReference type="EMBL" id="PTL58552.1"/>
    </source>
</evidence>
<dbReference type="GO" id="GO:0003677">
    <property type="term" value="F:DNA binding"/>
    <property type="evidence" value="ECO:0007669"/>
    <property type="project" value="InterPro"/>
</dbReference>
<dbReference type="PROSITE" id="PS00622">
    <property type="entry name" value="HTH_LUXR_1"/>
    <property type="match status" value="1"/>
</dbReference>
<dbReference type="SMART" id="SM00421">
    <property type="entry name" value="HTH_LUXR"/>
    <property type="match status" value="1"/>
</dbReference>
<dbReference type="PROSITE" id="PS50043">
    <property type="entry name" value="HTH_LUXR_2"/>
    <property type="match status" value="1"/>
</dbReference>
<dbReference type="SUPFAM" id="SSF52540">
    <property type="entry name" value="P-loop containing nucleoside triphosphate hydrolases"/>
    <property type="match status" value="1"/>
</dbReference>
<dbReference type="InterPro" id="IPR041664">
    <property type="entry name" value="AAA_16"/>
</dbReference>
<dbReference type="EMBL" id="PYYB01000001">
    <property type="protein sequence ID" value="PTL58552.1"/>
    <property type="molecule type" value="Genomic_DNA"/>
</dbReference>
<dbReference type="GO" id="GO:0006355">
    <property type="term" value="P:regulation of DNA-templated transcription"/>
    <property type="evidence" value="ECO:0007669"/>
    <property type="project" value="InterPro"/>
</dbReference>
<dbReference type="InterPro" id="IPR000792">
    <property type="entry name" value="Tscrpt_reg_LuxR_C"/>
</dbReference>
<dbReference type="Proteomes" id="UP000240739">
    <property type="component" value="Unassembled WGS sequence"/>
</dbReference>
<feature type="domain" description="HTH luxR-type" evidence="3">
    <location>
        <begin position="851"/>
        <end position="915"/>
    </location>
</feature>
<dbReference type="SUPFAM" id="SSF48452">
    <property type="entry name" value="TPR-like"/>
    <property type="match status" value="1"/>
</dbReference>
<evidence type="ECO:0000259" key="3">
    <source>
        <dbReference type="PROSITE" id="PS50043"/>
    </source>
</evidence>
<evidence type="ECO:0000313" key="5">
    <source>
        <dbReference type="Proteomes" id="UP000240739"/>
    </source>
</evidence>
<dbReference type="InterPro" id="IPR011990">
    <property type="entry name" value="TPR-like_helical_dom_sf"/>
</dbReference>
<dbReference type="SUPFAM" id="SSF46894">
    <property type="entry name" value="C-terminal effector domain of the bipartite response regulators"/>
    <property type="match status" value="1"/>
</dbReference>
<keyword evidence="2" id="KW-0067">ATP-binding</keyword>
<dbReference type="GO" id="GO:0005737">
    <property type="term" value="C:cytoplasm"/>
    <property type="evidence" value="ECO:0007669"/>
    <property type="project" value="TreeGrafter"/>
</dbReference>
<organism evidence="4 5">
    <name type="scientific">Paraconexibacter algicola</name>
    <dbReference type="NCBI Taxonomy" id="2133960"/>
    <lineage>
        <taxon>Bacteria</taxon>
        <taxon>Bacillati</taxon>
        <taxon>Actinomycetota</taxon>
        <taxon>Thermoleophilia</taxon>
        <taxon>Solirubrobacterales</taxon>
        <taxon>Paraconexibacteraceae</taxon>
        <taxon>Paraconexibacter</taxon>
    </lineage>
</organism>
<dbReference type="OrthoDB" id="7053960at2"/>
<dbReference type="Pfam" id="PF13191">
    <property type="entry name" value="AAA_16"/>
    <property type="match status" value="1"/>
</dbReference>
<reference evidence="4 5" key="1">
    <citation type="submission" date="2018-03" db="EMBL/GenBank/DDBJ databases">
        <title>Aquarubrobacter algicola gen. nov., sp. nov., a novel actinobacterium isolated from shallow eutrophic lake during the end of cyanobacterial harmful algal blooms.</title>
        <authorList>
            <person name="Chun S.J."/>
        </authorList>
    </citation>
    <scope>NUCLEOTIDE SEQUENCE [LARGE SCALE GENOMIC DNA]</scope>
    <source>
        <strain evidence="4 5">Seoho-28</strain>
    </source>
</reference>
<dbReference type="InterPro" id="IPR027417">
    <property type="entry name" value="P-loop_NTPase"/>
</dbReference>
<keyword evidence="1" id="KW-0547">Nucleotide-binding</keyword>
<dbReference type="PRINTS" id="PR00038">
    <property type="entry name" value="HTHLUXR"/>
</dbReference>
<dbReference type="Pfam" id="PF00196">
    <property type="entry name" value="GerE"/>
    <property type="match status" value="1"/>
</dbReference>
<dbReference type="GO" id="GO:0005524">
    <property type="term" value="F:ATP binding"/>
    <property type="evidence" value="ECO:0007669"/>
    <property type="project" value="UniProtKB-KW"/>
</dbReference>
<protein>
    <submittedName>
        <fullName evidence="4">Helix-turn-helix transcriptional regulator</fullName>
    </submittedName>
</protein>
<dbReference type="InterPro" id="IPR036388">
    <property type="entry name" value="WH-like_DNA-bd_sf"/>
</dbReference>
<dbReference type="SMART" id="SM00382">
    <property type="entry name" value="AAA"/>
    <property type="match status" value="1"/>
</dbReference>
<dbReference type="InterPro" id="IPR003593">
    <property type="entry name" value="AAA+_ATPase"/>
</dbReference>